<name>A0A438LXV4_9ACTN</name>
<dbReference type="OrthoDB" id="3543917at2"/>
<gene>
    <name evidence="2" type="ORF">EDD27_0626</name>
</gene>
<evidence type="ECO:0000313" key="2">
    <source>
        <dbReference type="EMBL" id="RVX38330.1"/>
    </source>
</evidence>
<comment type="caution">
    <text evidence="2">The sequence shown here is derived from an EMBL/GenBank/DDBJ whole genome shotgun (WGS) entry which is preliminary data.</text>
</comment>
<dbReference type="AlphaFoldDB" id="A0A438LXV4"/>
<dbReference type="RefSeq" id="WP_127930975.1">
    <property type="nucleotide sequence ID" value="NZ_SAUN01000001.1"/>
</dbReference>
<dbReference type="Proteomes" id="UP000284824">
    <property type="component" value="Unassembled WGS sequence"/>
</dbReference>
<feature type="signal peptide" evidence="1">
    <location>
        <begin position="1"/>
        <end position="26"/>
    </location>
</feature>
<accession>A0A438LXV4</accession>
<evidence type="ECO:0000256" key="1">
    <source>
        <dbReference type="SAM" id="SignalP"/>
    </source>
</evidence>
<feature type="chain" id="PRO_5019352775" evidence="1">
    <location>
        <begin position="27"/>
        <end position="142"/>
    </location>
</feature>
<protein>
    <submittedName>
        <fullName evidence="2">Uncharacterized protein</fullName>
    </submittedName>
</protein>
<sequence>MLKRRLAIVGTAAVLGLAGMAGTALADDDLVRVHPEPGHHGAVKVHAEPAEPVFVSGKLTCWVSGGKAVKFSKAKVAELIGEKVIDPEDAWDLAADGATVIPADRVSISVPAKELPRKVVGKRWHQRRVIHLTCVWDEFAAR</sequence>
<dbReference type="EMBL" id="SAUN01000001">
    <property type="protein sequence ID" value="RVX38330.1"/>
    <property type="molecule type" value="Genomic_DNA"/>
</dbReference>
<reference evidence="2 3" key="1">
    <citation type="submission" date="2019-01" db="EMBL/GenBank/DDBJ databases">
        <title>Sequencing the genomes of 1000 actinobacteria strains.</title>
        <authorList>
            <person name="Klenk H.-P."/>
        </authorList>
    </citation>
    <scope>NUCLEOTIDE SEQUENCE [LARGE SCALE GENOMIC DNA]</scope>
    <source>
        <strain evidence="2 3">DSM 43925</strain>
    </source>
</reference>
<organism evidence="2 3">
    <name type="scientific">Nonomuraea polychroma</name>
    <dbReference type="NCBI Taxonomy" id="46176"/>
    <lineage>
        <taxon>Bacteria</taxon>
        <taxon>Bacillati</taxon>
        <taxon>Actinomycetota</taxon>
        <taxon>Actinomycetes</taxon>
        <taxon>Streptosporangiales</taxon>
        <taxon>Streptosporangiaceae</taxon>
        <taxon>Nonomuraea</taxon>
    </lineage>
</organism>
<keyword evidence="1" id="KW-0732">Signal</keyword>
<evidence type="ECO:0000313" key="3">
    <source>
        <dbReference type="Proteomes" id="UP000284824"/>
    </source>
</evidence>
<keyword evidence="3" id="KW-1185">Reference proteome</keyword>
<proteinExistence type="predicted"/>